<proteinExistence type="predicted"/>
<dbReference type="Pfam" id="PF00588">
    <property type="entry name" value="SpoU_methylase"/>
    <property type="match status" value="1"/>
</dbReference>
<comment type="caution">
    <text evidence="5">The sequence shown here is derived from an EMBL/GenBank/DDBJ whole genome shotgun (WGS) entry which is preliminary data.</text>
</comment>
<dbReference type="Gene3D" id="3.40.1280.10">
    <property type="match status" value="1"/>
</dbReference>
<keyword evidence="1 5" id="KW-0489">Methyltransferase</keyword>
<dbReference type="GO" id="GO:0003723">
    <property type="term" value="F:RNA binding"/>
    <property type="evidence" value="ECO:0007669"/>
    <property type="project" value="InterPro"/>
</dbReference>
<organism evidence="5 6">
    <name type="scientific">Oceanococcus atlanticus</name>
    <dbReference type="NCBI Taxonomy" id="1317117"/>
    <lineage>
        <taxon>Bacteria</taxon>
        <taxon>Pseudomonadati</taxon>
        <taxon>Pseudomonadota</taxon>
        <taxon>Gammaproteobacteria</taxon>
        <taxon>Chromatiales</taxon>
        <taxon>Oceanococcaceae</taxon>
        <taxon>Oceanococcus</taxon>
    </lineage>
</organism>
<dbReference type="GO" id="GO:0070039">
    <property type="term" value="F:rRNA (guanosine-2'-O-)-methyltransferase activity"/>
    <property type="evidence" value="ECO:0007669"/>
    <property type="project" value="TreeGrafter"/>
</dbReference>
<dbReference type="PANTHER" id="PTHR46429">
    <property type="entry name" value="23S RRNA (GUANOSINE-2'-O-)-METHYLTRANSFERASE RLMB"/>
    <property type="match status" value="1"/>
</dbReference>
<dbReference type="SUPFAM" id="SSF55315">
    <property type="entry name" value="L30e-like"/>
    <property type="match status" value="1"/>
</dbReference>
<dbReference type="CDD" id="cd18103">
    <property type="entry name" value="SpoU-like_RlmB"/>
    <property type="match status" value="1"/>
</dbReference>
<feature type="domain" description="RNA 2-O ribose methyltransferase substrate binding" evidence="4">
    <location>
        <begin position="15"/>
        <end position="62"/>
    </location>
</feature>
<dbReference type="Proteomes" id="UP000192342">
    <property type="component" value="Unassembled WGS sequence"/>
</dbReference>
<reference evidence="5 6" key="1">
    <citation type="submission" date="2013-04" db="EMBL/GenBank/DDBJ databases">
        <title>Oceanococcus atlanticus 22II-S10r2 Genome Sequencing.</title>
        <authorList>
            <person name="Lai Q."/>
            <person name="Li G."/>
            <person name="Shao Z."/>
        </authorList>
    </citation>
    <scope>NUCLEOTIDE SEQUENCE [LARGE SCALE GENOMIC DNA]</scope>
    <source>
        <strain evidence="5 6">22II-S10r2</strain>
    </source>
</reference>
<dbReference type="Pfam" id="PF08032">
    <property type="entry name" value="SpoU_sub_bind"/>
    <property type="match status" value="1"/>
</dbReference>
<dbReference type="InterPro" id="IPR001537">
    <property type="entry name" value="SpoU_MeTrfase"/>
</dbReference>
<dbReference type="STRING" id="1317117.ATO7_03250"/>
<dbReference type="InterPro" id="IPR029026">
    <property type="entry name" value="tRNA_m1G_MTases_N"/>
</dbReference>
<evidence type="ECO:0000259" key="4">
    <source>
        <dbReference type="Pfam" id="PF08032"/>
    </source>
</evidence>
<name>A0A1Y1SI35_9GAMM</name>
<accession>A0A1Y1SI35</accession>
<dbReference type="Gene3D" id="3.30.1330.30">
    <property type="match status" value="1"/>
</dbReference>
<gene>
    <name evidence="5" type="ORF">ATO7_03250</name>
</gene>
<keyword evidence="6" id="KW-1185">Reference proteome</keyword>
<dbReference type="PANTHER" id="PTHR46429:SF1">
    <property type="entry name" value="23S RRNA (GUANOSINE-2'-O-)-METHYLTRANSFERASE RLMB"/>
    <property type="match status" value="1"/>
</dbReference>
<protein>
    <submittedName>
        <fullName evidence="5">23S rRNA (Guanosine-2'-O-)-methyltransferase</fullName>
    </submittedName>
</protein>
<dbReference type="AlphaFoldDB" id="A0A1Y1SI35"/>
<keyword evidence="2 5" id="KW-0808">Transferase</keyword>
<sequence>MESRLKTASLVCIELDRARHDRRARQLEQQAQRYGVPVRRVAGTVLDQRHDGLKHQGVSAQLAVSSQAGPAQRWQDCIAGRSTPLVVVLDEIEDPRNLGACLRVADGAGADCVVIPKRRAAGLNDVARKTAAGAAEHLPLVVVPNLSRALLEMQRAGLFIVGLADADDRSLYAEDLTGPLVLVLGNEGRGLRQLTQEHCDAVVSLPMAGSVSSLNVSVACGVALYEAVRQRAAT</sequence>
<dbReference type="EMBL" id="AQQV01000001">
    <property type="protein sequence ID" value="ORE88859.1"/>
    <property type="molecule type" value="Genomic_DNA"/>
</dbReference>
<evidence type="ECO:0000259" key="3">
    <source>
        <dbReference type="Pfam" id="PF00588"/>
    </source>
</evidence>
<dbReference type="InterPro" id="IPR013123">
    <property type="entry name" value="SpoU_subst-bd"/>
</dbReference>
<evidence type="ECO:0000313" key="5">
    <source>
        <dbReference type="EMBL" id="ORE88859.1"/>
    </source>
</evidence>
<dbReference type="InterPro" id="IPR004441">
    <property type="entry name" value="rRNA_MeTrfase_TrmH"/>
</dbReference>
<evidence type="ECO:0000313" key="6">
    <source>
        <dbReference type="Proteomes" id="UP000192342"/>
    </source>
</evidence>
<dbReference type="GO" id="GO:0005829">
    <property type="term" value="C:cytosol"/>
    <property type="evidence" value="ECO:0007669"/>
    <property type="project" value="TreeGrafter"/>
</dbReference>
<evidence type="ECO:0000256" key="1">
    <source>
        <dbReference type="ARBA" id="ARBA00022603"/>
    </source>
</evidence>
<feature type="domain" description="tRNA/rRNA methyltransferase SpoU type" evidence="3">
    <location>
        <begin position="85"/>
        <end position="225"/>
    </location>
</feature>
<dbReference type="InterPro" id="IPR029028">
    <property type="entry name" value="Alpha/beta_knot_MTases"/>
</dbReference>
<dbReference type="SUPFAM" id="SSF75217">
    <property type="entry name" value="alpha/beta knot"/>
    <property type="match status" value="1"/>
</dbReference>
<dbReference type="InterPro" id="IPR029064">
    <property type="entry name" value="Ribosomal_eL30-like_sf"/>
</dbReference>
<evidence type="ECO:0000256" key="2">
    <source>
        <dbReference type="ARBA" id="ARBA00022679"/>
    </source>
</evidence>
<dbReference type="NCBIfam" id="TIGR00186">
    <property type="entry name" value="rRNA_methyl_3"/>
    <property type="match status" value="1"/>
</dbReference>